<feature type="region of interest" description="Disordered" evidence="5">
    <location>
        <begin position="225"/>
        <end position="244"/>
    </location>
</feature>
<evidence type="ECO:0000256" key="3">
    <source>
        <dbReference type="ARBA" id="ARBA00023128"/>
    </source>
</evidence>
<dbReference type="InterPro" id="IPR034095">
    <property type="entry name" value="NDUF3"/>
</dbReference>
<keyword evidence="3" id="KW-0496">Mitochondrion</keyword>
<evidence type="ECO:0000313" key="6">
    <source>
        <dbReference type="WBParaSite" id="ECPE_0001580001-mRNA-1"/>
    </source>
</evidence>
<dbReference type="AlphaFoldDB" id="A0A183B975"/>
<evidence type="ECO:0000256" key="4">
    <source>
        <dbReference type="ARBA" id="ARBA00049984"/>
    </source>
</evidence>
<name>A0A183B975_9TREM</name>
<dbReference type="GO" id="GO:0032981">
    <property type="term" value="P:mitochondrial respiratory chain complex I assembly"/>
    <property type="evidence" value="ECO:0007669"/>
    <property type="project" value="InterPro"/>
</dbReference>
<dbReference type="GO" id="GO:0005743">
    <property type="term" value="C:mitochondrial inner membrane"/>
    <property type="evidence" value="ECO:0007669"/>
    <property type="project" value="TreeGrafter"/>
</dbReference>
<proteinExistence type="inferred from homology"/>
<dbReference type="PANTHER" id="PTHR21192">
    <property type="entry name" value="NUCLEAR PROTEIN E3-3"/>
    <property type="match status" value="1"/>
</dbReference>
<sequence length="244" mass="26678">LDVQYKSSQAMLKFNKLWGCGQVTRAFLRTKTSRIGDAGAFIIPSKENTTVEPDIVNYGSSGLYFSAYSPLGFLLSTGVQVVGPCAAFPQNAFCWNVKNALDINEESLSLFFLLEPRLDMLIIGKGEASAKVNYSQILDICLKHKLNVDILPTPSAVGTFNFMNSEGRYVAAAVIPPSRIDLYDSADLEVVRLLAKEEEEALLEDGLDESPVLIDTKPDAVLKLPRSPLALSPPSSQSDTERDK</sequence>
<accession>A0A183B975</accession>
<dbReference type="CDD" id="cd05125">
    <property type="entry name" value="Mth938_2P1-like"/>
    <property type="match status" value="1"/>
</dbReference>
<dbReference type="WBParaSite" id="ECPE_0001580001-mRNA-1">
    <property type="protein sequence ID" value="ECPE_0001580001-mRNA-1"/>
    <property type="gene ID" value="ECPE_0001580001"/>
</dbReference>
<evidence type="ECO:0000256" key="2">
    <source>
        <dbReference type="ARBA" id="ARBA00021776"/>
    </source>
</evidence>
<evidence type="ECO:0000256" key="5">
    <source>
        <dbReference type="SAM" id="MobiDB-lite"/>
    </source>
</evidence>
<organism evidence="6">
    <name type="scientific">Echinostoma caproni</name>
    <dbReference type="NCBI Taxonomy" id="27848"/>
    <lineage>
        <taxon>Eukaryota</taxon>
        <taxon>Metazoa</taxon>
        <taxon>Spiralia</taxon>
        <taxon>Lophotrochozoa</taxon>
        <taxon>Platyhelminthes</taxon>
        <taxon>Trematoda</taxon>
        <taxon>Digenea</taxon>
        <taxon>Plagiorchiida</taxon>
        <taxon>Echinostomata</taxon>
        <taxon>Echinostomatoidea</taxon>
        <taxon>Echinostomatidae</taxon>
        <taxon>Echinostoma</taxon>
    </lineage>
</organism>
<dbReference type="PANTHER" id="PTHR21192:SF2">
    <property type="entry name" value="NADH DEHYDROGENASE [UBIQUINONE] 1 ALPHA SUBCOMPLEX ASSEMBLY FACTOR 3"/>
    <property type="match status" value="1"/>
</dbReference>
<dbReference type="SUPFAM" id="SSF64076">
    <property type="entry name" value="MTH938-like"/>
    <property type="match status" value="1"/>
</dbReference>
<protein>
    <recommendedName>
        <fullName evidence="2">NADH dehydrogenase [ubiquinone] 1 alpha subcomplex assembly factor 3</fullName>
    </recommendedName>
</protein>
<feature type="compositionally biased region" description="Low complexity" evidence="5">
    <location>
        <begin position="225"/>
        <end position="236"/>
    </location>
</feature>
<dbReference type="Gene3D" id="3.40.1230.10">
    <property type="entry name" value="MTH938-like"/>
    <property type="match status" value="1"/>
</dbReference>
<dbReference type="InterPro" id="IPR007523">
    <property type="entry name" value="NDUFAF3/AAMDC"/>
</dbReference>
<comment type="subcellular location">
    <subcellularLocation>
        <location evidence="1">Mitochondrion</location>
    </subcellularLocation>
</comment>
<dbReference type="Pfam" id="PF04430">
    <property type="entry name" value="DUF498"/>
    <property type="match status" value="1"/>
</dbReference>
<comment type="similarity">
    <text evidence="4">Belongs to the NDUFAF3 family.</text>
</comment>
<evidence type="ECO:0000256" key="1">
    <source>
        <dbReference type="ARBA" id="ARBA00004173"/>
    </source>
</evidence>
<dbReference type="InterPro" id="IPR036748">
    <property type="entry name" value="MTH938-like_sf"/>
</dbReference>
<reference evidence="6" key="1">
    <citation type="submission" date="2016-06" db="UniProtKB">
        <authorList>
            <consortium name="WormBaseParasite"/>
        </authorList>
    </citation>
    <scope>IDENTIFICATION</scope>
</reference>